<evidence type="ECO:0000313" key="2">
    <source>
        <dbReference type="EMBL" id="CAK7897496.1"/>
    </source>
</evidence>
<evidence type="ECO:0000313" key="3">
    <source>
        <dbReference type="Proteomes" id="UP001497600"/>
    </source>
</evidence>
<feature type="compositionally biased region" description="Basic and acidic residues" evidence="1">
    <location>
        <begin position="13"/>
        <end position="25"/>
    </location>
</feature>
<reference evidence="2 3" key="1">
    <citation type="submission" date="2024-01" db="EMBL/GenBank/DDBJ databases">
        <authorList>
            <consortium name="Genoscope - CEA"/>
            <person name="William W."/>
        </authorList>
    </citation>
    <scope>NUCLEOTIDE SEQUENCE [LARGE SCALE GENOMIC DNA]</scope>
    <source>
        <strain evidence="2 3">29B2s-10</strain>
    </source>
</reference>
<accession>A0ABP0E959</accession>
<proteinExistence type="predicted"/>
<evidence type="ECO:0000256" key="1">
    <source>
        <dbReference type="SAM" id="MobiDB-lite"/>
    </source>
</evidence>
<gene>
    <name evidence="2" type="ORF">CAAN4_B10066</name>
</gene>
<protein>
    <submittedName>
        <fullName evidence="2">Uncharacterized protein</fullName>
    </submittedName>
</protein>
<dbReference type="Proteomes" id="UP001497600">
    <property type="component" value="Chromosome B"/>
</dbReference>
<dbReference type="EMBL" id="OZ004254">
    <property type="protein sequence ID" value="CAK7897496.1"/>
    <property type="molecule type" value="Genomic_DNA"/>
</dbReference>
<feature type="region of interest" description="Disordered" evidence="1">
    <location>
        <begin position="1"/>
        <end position="25"/>
    </location>
</feature>
<sequence length="64" mass="7165">MGNSIKQKILKNKNSDDVGDCSDRPDTIIGSAKDLCPRKNPFKTSGSFPEWRKPAKSLTRLLFL</sequence>
<name>A0ABP0E959_9ASCO</name>
<organism evidence="2 3">
    <name type="scientific">[Candida] anglica</name>
    <dbReference type="NCBI Taxonomy" id="148631"/>
    <lineage>
        <taxon>Eukaryota</taxon>
        <taxon>Fungi</taxon>
        <taxon>Dikarya</taxon>
        <taxon>Ascomycota</taxon>
        <taxon>Saccharomycotina</taxon>
        <taxon>Pichiomycetes</taxon>
        <taxon>Debaryomycetaceae</taxon>
        <taxon>Kurtzmaniella</taxon>
    </lineage>
</organism>
<keyword evidence="3" id="KW-1185">Reference proteome</keyword>